<gene>
    <name evidence="7" type="ORF">C1I98_31620</name>
</gene>
<dbReference type="InterPro" id="IPR006094">
    <property type="entry name" value="Oxid_FAD_bind_N"/>
</dbReference>
<evidence type="ECO:0000313" key="8">
    <source>
        <dbReference type="Proteomes" id="UP000248544"/>
    </source>
</evidence>
<keyword evidence="8" id="KW-1185">Reference proteome</keyword>
<comment type="similarity">
    <text evidence="2">Belongs to the oxygen-dependent FAD-linked oxidoreductase family.</text>
</comment>
<dbReference type="AlphaFoldDB" id="A0A2W2FN30"/>
<accession>A0A2W2FN30</accession>
<evidence type="ECO:0000256" key="2">
    <source>
        <dbReference type="ARBA" id="ARBA00005466"/>
    </source>
</evidence>
<evidence type="ECO:0000256" key="1">
    <source>
        <dbReference type="ARBA" id="ARBA00001974"/>
    </source>
</evidence>
<sequence>MPLIDAQGPVLLPGQDGYDTERGGFNRIVDHRPAVIVAAETPEDVRQAVLHAAARDLPIAVQATGHGPVVPADGGVLLSTRRMDGVRIDPAARTARIEAGVRWGRVVEPAAKYGLAPLNGTSPGVGAVSYPLGGGLPVLGRTYGWAVDHVRSIDVVTADGRALTATPDTHEDLFWALRGGKGNFKVVTALEIGLVPLTHVYGGGLYHPGDRAGEILHAWREWTQDLPEETNSSVALVRFPDLASIPDHLRGRAFVHLRVVHTGPETHPPAELGPPVMGALGVRPYTEVGSICDEPAGPVRTQDHSMMLRELPAEAVDTIVAHTRGDTGPVVVELRQLGEALGRTGAVPSATGHRDAAHALTTVTPGPVGTARALMAAMRPWGTGRALINLFNGPDTAGDAREAYDPETYQRLVDLKGVYDPANLFRVNHNIPPENWNAPRRARG</sequence>
<name>A0A2W2FN30_9ACTN</name>
<dbReference type="PROSITE" id="PS00862">
    <property type="entry name" value="OX2_COVAL_FAD"/>
    <property type="match status" value="1"/>
</dbReference>
<dbReference type="Gene3D" id="3.30.43.10">
    <property type="entry name" value="Uridine Diphospho-n-acetylenolpyruvylglucosamine Reductase, domain 2"/>
    <property type="match status" value="1"/>
</dbReference>
<proteinExistence type="inferred from homology"/>
<evidence type="ECO:0000313" key="7">
    <source>
        <dbReference type="EMBL" id="PZG29805.1"/>
    </source>
</evidence>
<dbReference type="InterPro" id="IPR050416">
    <property type="entry name" value="FAD-linked_Oxidoreductase"/>
</dbReference>
<dbReference type="PANTHER" id="PTHR42973">
    <property type="entry name" value="BINDING OXIDOREDUCTASE, PUTATIVE (AFU_ORTHOLOGUE AFUA_1G17690)-RELATED"/>
    <property type="match status" value="1"/>
</dbReference>
<organism evidence="7 8">
    <name type="scientific">Spongiactinospora gelatinilytica</name>
    <dbReference type="NCBI Taxonomy" id="2666298"/>
    <lineage>
        <taxon>Bacteria</taxon>
        <taxon>Bacillati</taxon>
        <taxon>Actinomycetota</taxon>
        <taxon>Actinomycetes</taxon>
        <taxon>Streptosporangiales</taxon>
        <taxon>Streptosporangiaceae</taxon>
        <taxon>Spongiactinospora</taxon>
    </lineage>
</organism>
<dbReference type="GO" id="GO:0071949">
    <property type="term" value="F:FAD binding"/>
    <property type="evidence" value="ECO:0007669"/>
    <property type="project" value="InterPro"/>
</dbReference>
<protein>
    <submittedName>
        <fullName evidence="7">FAD-dependent oxygenase</fullName>
    </submittedName>
</protein>
<dbReference type="PROSITE" id="PS51387">
    <property type="entry name" value="FAD_PCMH"/>
    <property type="match status" value="1"/>
</dbReference>
<keyword evidence="3" id="KW-0285">Flavoprotein</keyword>
<dbReference type="SUPFAM" id="SSF56176">
    <property type="entry name" value="FAD-binding/transporter-associated domain-like"/>
    <property type="match status" value="1"/>
</dbReference>
<reference evidence="7 8" key="1">
    <citation type="submission" date="2018-01" db="EMBL/GenBank/DDBJ databases">
        <title>Draft genome sequence of Sphaerisporangium sp. 7K107.</title>
        <authorList>
            <person name="Sahin N."/>
            <person name="Saygin H."/>
            <person name="Ay H."/>
        </authorList>
    </citation>
    <scope>NUCLEOTIDE SEQUENCE [LARGE SCALE GENOMIC DNA]</scope>
    <source>
        <strain evidence="7 8">7K107</strain>
    </source>
</reference>
<dbReference type="EMBL" id="POUA01000364">
    <property type="protein sequence ID" value="PZG29805.1"/>
    <property type="molecule type" value="Genomic_DNA"/>
</dbReference>
<dbReference type="PANTHER" id="PTHR42973:SF39">
    <property type="entry name" value="FAD-BINDING PCMH-TYPE DOMAIN-CONTAINING PROTEIN"/>
    <property type="match status" value="1"/>
</dbReference>
<dbReference type="Proteomes" id="UP000248544">
    <property type="component" value="Unassembled WGS sequence"/>
</dbReference>
<evidence type="ECO:0000259" key="6">
    <source>
        <dbReference type="PROSITE" id="PS51387"/>
    </source>
</evidence>
<dbReference type="Gene3D" id="3.40.462.20">
    <property type="match status" value="1"/>
</dbReference>
<dbReference type="InterPro" id="IPR012951">
    <property type="entry name" value="BBE"/>
</dbReference>
<evidence type="ECO:0000256" key="4">
    <source>
        <dbReference type="ARBA" id="ARBA00022827"/>
    </source>
</evidence>
<evidence type="ECO:0000256" key="3">
    <source>
        <dbReference type="ARBA" id="ARBA00022630"/>
    </source>
</evidence>
<dbReference type="InterPro" id="IPR036318">
    <property type="entry name" value="FAD-bd_PCMH-like_sf"/>
</dbReference>
<dbReference type="Pfam" id="PF08031">
    <property type="entry name" value="BBE"/>
    <property type="match status" value="1"/>
</dbReference>
<dbReference type="InterPro" id="IPR016166">
    <property type="entry name" value="FAD-bd_PCMH"/>
</dbReference>
<dbReference type="InterPro" id="IPR016169">
    <property type="entry name" value="FAD-bd_PCMH_sub2"/>
</dbReference>
<dbReference type="GO" id="GO:0016491">
    <property type="term" value="F:oxidoreductase activity"/>
    <property type="evidence" value="ECO:0007669"/>
    <property type="project" value="UniProtKB-KW"/>
</dbReference>
<dbReference type="RefSeq" id="WP_111171040.1">
    <property type="nucleotide sequence ID" value="NZ_POUA01000364.1"/>
</dbReference>
<feature type="domain" description="FAD-binding PCMH-type" evidence="6">
    <location>
        <begin position="29"/>
        <end position="197"/>
    </location>
</feature>
<dbReference type="InterPro" id="IPR006093">
    <property type="entry name" value="Oxy_OxRdtase_FAD_BS"/>
</dbReference>
<keyword evidence="4" id="KW-0274">FAD</keyword>
<dbReference type="InterPro" id="IPR016167">
    <property type="entry name" value="FAD-bd_PCMH_sub1"/>
</dbReference>
<comment type="caution">
    <text evidence="7">The sequence shown here is derived from an EMBL/GenBank/DDBJ whole genome shotgun (WGS) entry which is preliminary data.</text>
</comment>
<dbReference type="Gene3D" id="3.30.465.10">
    <property type="match status" value="1"/>
</dbReference>
<evidence type="ECO:0000256" key="5">
    <source>
        <dbReference type="ARBA" id="ARBA00023002"/>
    </source>
</evidence>
<dbReference type="Pfam" id="PF01565">
    <property type="entry name" value="FAD_binding_4"/>
    <property type="match status" value="1"/>
</dbReference>
<keyword evidence="5" id="KW-0560">Oxidoreductase</keyword>
<comment type="cofactor">
    <cofactor evidence="1">
        <name>FAD</name>
        <dbReference type="ChEBI" id="CHEBI:57692"/>
    </cofactor>
</comment>